<dbReference type="PROSITE" id="PS51257">
    <property type="entry name" value="PROKAR_LIPOPROTEIN"/>
    <property type="match status" value="1"/>
</dbReference>
<dbReference type="Proteomes" id="UP001232001">
    <property type="component" value="Chromosome"/>
</dbReference>
<dbReference type="Gene3D" id="2.30.42.10">
    <property type="match status" value="1"/>
</dbReference>
<organism evidence="2 3">
    <name type="scientific">Tenacibaculum tangerinum</name>
    <dbReference type="NCBI Taxonomy" id="3038772"/>
    <lineage>
        <taxon>Bacteria</taxon>
        <taxon>Pseudomonadati</taxon>
        <taxon>Bacteroidota</taxon>
        <taxon>Flavobacteriia</taxon>
        <taxon>Flavobacteriales</taxon>
        <taxon>Flavobacteriaceae</taxon>
        <taxon>Tenacibaculum</taxon>
    </lineage>
</organism>
<evidence type="ECO:0000313" key="2">
    <source>
        <dbReference type="EMBL" id="WGH76352.1"/>
    </source>
</evidence>
<proteinExistence type="predicted"/>
<dbReference type="Gene3D" id="3.30.750.170">
    <property type="match status" value="1"/>
</dbReference>
<dbReference type="Pfam" id="PF18294">
    <property type="entry name" value="Pept_S41_N"/>
    <property type="match status" value="1"/>
</dbReference>
<dbReference type="Pfam" id="PF03572">
    <property type="entry name" value="Peptidase_S41"/>
    <property type="match status" value="1"/>
</dbReference>
<keyword evidence="3" id="KW-1185">Reference proteome</keyword>
<dbReference type="Gene3D" id="3.90.226.10">
    <property type="entry name" value="2-enoyl-CoA Hydratase, Chain A, domain 1"/>
    <property type="match status" value="1"/>
</dbReference>
<dbReference type="RefSeq" id="WP_279652220.1">
    <property type="nucleotide sequence ID" value="NZ_CP122539.1"/>
</dbReference>
<dbReference type="InterPro" id="IPR005151">
    <property type="entry name" value="Tail-specific_protease"/>
</dbReference>
<evidence type="ECO:0000259" key="1">
    <source>
        <dbReference type="SMART" id="SM00245"/>
    </source>
</evidence>
<dbReference type="PANTHER" id="PTHR32060:SF30">
    <property type="entry name" value="CARBOXY-TERMINAL PROCESSING PROTEASE CTPA"/>
    <property type="match status" value="1"/>
</dbReference>
<gene>
    <name evidence="2" type="ORF">P8625_04080</name>
</gene>
<evidence type="ECO:0000313" key="3">
    <source>
        <dbReference type="Proteomes" id="UP001232001"/>
    </source>
</evidence>
<protein>
    <submittedName>
        <fullName evidence="2">S41 family peptidase</fullName>
    </submittedName>
</protein>
<feature type="domain" description="Tail specific protease" evidence="1">
    <location>
        <begin position="192"/>
        <end position="405"/>
    </location>
</feature>
<dbReference type="CDD" id="cd07561">
    <property type="entry name" value="Peptidase_S41_CPP_like"/>
    <property type="match status" value="1"/>
</dbReference>
<dbReference type="InterPro" id="IPR036034">
    <property type="entry name" value="PDZ_sf"/>
</dbReference>
<reference evidence="2 3" key="1">
    <citation type="submission" date="2023-04" db="EMBL/GenBank/DDBJ databases">
        <title>Tenacibaculum tangerinum sp. nov., isolated from sea tidal flat of South Korea.</title>
        <authorList>
            <person name="Lee S.H."/>
            <person name="Kim J.-J."/>
        </authorList>
    </citation>
    <scope>NUCLEOTIDE SEQUENCE [LARGE SCALE GENOMIC DNA]</scope>
    <source>
        <strain evidence="2 3">GRR-S3-23</strain>
    </source>
</reference>
<dbReference type="SUPFAM" id="SSF52096">
    <property type="entry name" value="ClpP/crotonase"/>
    <property type="match status" value="1"/>
</dbReference>
<dbReference type="SUPFAM" id="SSF50156">
    <property type="entry name" value="PDZ domain-like"/>
    <property type="match status" value="1"/>
</dbReference>
<dbReference type="SMART" id="SM00245">
    <property type="entry name" value="TSPc"/>
    <property type="match status" value="1"/>
</dbReference>
<dbReference type="PANTHER" id="PTHR32060">
    <property type="entry name" value="TAIL-SPECIFIC PROTEASE"/>
    <property type="match status" value="1"/>
</dbReference>
<dbReference type="EMBL" id="CP122539">
    <property type="protein sequence ID" value="WGH76352.1"/>
    <property type="molecule type" value="Genomic_DNA"/>
</dbReference>
<name>A0ABY8L6T6_9FLAO</name>
<accession>A0ABY8L6T6</accession>
<dbReference type="InterPro" id="IPR041613">
    <property type="entry name" value="Pept_S41_N"/>
</dbReference>
<dbReference type="InterPro" id="IPR029045">
    <property type="entry name" value="ClpP/crotonase-like_dom_sf"/>
</dbReference>
<sequence length="482" mass="53875">MKLLKTFLIILFSTLIVSCSEKDDAPKNIEVQNFVWKGLNAYYLWQDLVPDLSDRRFSNDNELYSYLSGYESPANLFYNLLYMPNEYPKDPNRTYSWIVDDYIALEDSFAGIRLTSGMKLKGADYADGSGNFYIYVYDVVTSSDADIQGVTRGMIITEINGTTITRANINNLLNNNTFTIHLADYNAGNPVSNGTTITVNKSQVTENPIKVTNVIVEGSHTIGYLMYNQFSRNFDGELNAEFAKFQTAGLTDLIIDLRYNGGGSVQTATYLGSMITGQFNGELFSKQVWNHKVMEVTNTDLLINNFTDQILNKDQQGNVILNEAINSLNLETIYFIVSENSASASELVINALKPYITVKLVGIQTYGKHVGSITLYDSDNYTRNGNNLKSHTWAMQPIVLEIQNVNGENAPEGFIPEVLIDEDPGNLGVLGDSTEPLLARTIQYITTGSKGVPTIQQNTQISPSWNSNMMHPDYNNMYVELK</sequence>